<evidence type="ECO:0000256" key="1">
    <source>
        <dbReference type="SAM" id="Phobius"/>
    </source>
</evidence>
<keyword evidence="1" id="KW-0812">Transmembrane</keyword>
<evidence type="ECO:0000313" key="3">
    <source>
        <dbReference type="Proteomes" id="UP000001007"/>
    </source>
</evidence>
<dbReference type="STRING" id="194439.CT1911"/>
<keyword evidence="1" id="KW-0472">Membrane</keyword>
<dbReference type="HOGENOM" id="CLU_1944910_0_0_10"/>
<feature type="transmembrane region" description="Helical" evidence="1">
    <location>
        <begin position="104"/>
        <end position="125"/>
    </location>
</feature>
<protein>
    <submittedName>
        <fullName evidence="2">Uncharacterized protein</fullName>
    </submittedName>
</protein>
<reference evidence="2 3" key="1">
    <citation type="journal article" date="2002" name="Proc. Natl. Acad. Sci. U.S.A.">
        <title>The complete genome sequence of Chlorobium tepidum TLS, a photosynthetic, anaerobic, green-sulfur bacterium.</title>
        <authorList>
            <person name="Eisen J.A."/>
            <person name="Nelson K.E."/>
            <person name="Paulsen I.T."/>
            <person name="Heidelberg J.F."/>
            <person name="Wu M."/>
            <person name="Dodson R.J."/>
            <person name="Deboy R."/>
            <person name="Gwinn M.L."/>
            <person name="Nelson W.C."/>
            <person name="Haft D.H."/>
            <person name="Hickey E.K."/>
            <person name="Peterson J.D."/>
            <person name="Durkin A.S."/>
            <person name="Kolonay J.L."/>
            <person name="Yang F."/>
            <person name="Holt I."/>
            <person name="Umayam L.A."/>
            <person name="Mason T."/>
            <person name="Brenner M."/>
            <person name="Shea T.P."/>
            <person name="Parksey D."/>
            <person name="Nierman W.C."/>
            <person name="Feldblyum T.V."/>
            <person name="Hansen C.L."/>
            <person name="Craven M.B."/>
            <person name="Radune D."/>
            <person name="Vamathevan J."/>
            <person name="Khouri H."/>
            <person name="White O."/>
            <person name="Gruber T.M."/>
            <person name="Ketchum K.A."/>
            <person name="Venter J.C."/>
            <person name="Tettelin H."/>
            <person name="Bryant D.A."/>
            <person name="Fraser C.M."/>
        </authorList>
    </citation>
    <scope>NUCLEOTIDE SEQUENCE [LARGE SCALE GENOMIC DNA]</scope>
    <source>
        <strain evidence="3">ATCC 49652 / DSM 12025 / NBRC 103806 / TLS</strain>
    </source>
</reference>
<accession>Q8KB78</accession>
<dbReference type="KEGG" id="cte:CT1911"/>
<organism evidence="2 3">
    <name type="scientific">Chlorobaculum tepidum (strain ATCC 49652 / DSM 12025 / NBRC 103806 / TLS)</name>
    <name type="common">Chlorobium tepidum</name>
    <dbReference type="NCBI Taxonomy" id="194439"/>
    <lineage>
        <taxon>Bacteria</taxon>
        <taxon>Pseudomonadati</taxon>
        <taxon>Chlorobiota</taxon>
        <taxon>Chlorobiia</taxon>
        <taxon>Chlorobiales</taxon>
        <taxon>Chlorobiaceae</taxon>
        <taxon>Chlorobaculum</taxon>
    </lineage>
</organism>
<keyword evidence="1" id="KW-1133">Transmembrane helix</keyword>
<keyword evidence="3" id="KW-1185">Reference proteome</keyword>
<proteinExistence type="predicted"/>
<dbReference type="AlphaFoldDB" id="Q8KB78"/>
<dbReference type="Proteomes" id="UP000001007">
    <property type="component" value="Chromosome"/>
</dbReference>
<gene>
    <name evidence="2" type="ordered locus">CT1911</name>
</gene>
<feature type="transmembrane region" description="Helical" evidence="1">
    <location>
        <begin position="75"/>
        <end position="92"/>
    </location>
</feature>
<dbReference type="EMBL" id="AE006470">
    <property type="protein sequence ID" value="AAM73130.1"/>
    <property type="molecule type" value="Genomic_DNA"/>
</dbReference>
<evidence type="ECO:0000313" key="2">
    <source>
        <dbReference type="EMBL" id="AAM73130.1"/>
    </source>
</evidence>
<sequence length="129" mass="14598">MCLRSNEPPLLPNRCYQQYFYLSMSKYFLVAKPDFGSPVSLSMYEIRRCLCLISITVTCCPSLTRPIIFEFFLSEYLKLTLVLAVLVLLSLFSSDSIFDENSLLIFSISLLVSMITSELLLSVGITKGL</sequence>
<name>Q8KB78_CHLTE</name>
<dbReference type="EnsemblBacteria" id="AAM73130">
    <property type="protein sequence ID" value="AAM73130"/>
    <property type="gene ID" value="CT1911"/>
</dbReference>